<name>A0A2K3MHE4_TRIPR</name>
<sequence length="148" mass="16525">TSDATQSEKKIIALIAHASLRASPREDWYFDSGCSRHMTGIDKFLIDLKSYSTSFVTFGDGAKGEIVGVGKLNRCYIKGQLLLMGPSRRSKYVTCLMTKEDEVKLWHQNLGHLNLRSMKKAISEEAIRGLPNLKIEEGSICEECQVGK</sequence>
<dbReference type="Pfam" id="PF22936">
    <property type="entry name" value="Pol_BBD"/>
    <property type="match status" value="1"/>
</dbReference>
<reference evidence="3 4" key="1">
    <citation type="journal article" date="2014" name="Am. J. Bot.">
        <title>Genome assembly and annotation for red clover (Trifolium pratense; Fabaceae).</title>
        <authorList>
            <person name="Istvanek J."/>
            <person name="Jaros M."/>
            <person name="Krenek A."/>
            <person name="Repkova J."/>
        </authorList>
    </citation>
    <scope>NUCLEOTIDE SEQUENCE [LARGE SCALE GENOMIC DNA]</scope>
    <source>
        <strain evidence="4">cv. Tatra</strain>
        <tissue evidence="3">Young leaves</tissue>
    </source>
</reference>
<comment type="caution">
    <text evidence="3">The sequence shown here is derived from an EMBL/GenBank/DDBJ whole genome shotgun (WGS) entry which is preliminary data.</text>
</comment>
<gene>
    <name evidence="3" type="ORF">L195_g046314</name>
</gene>
<evidence type="ECO:0000259" key="2">
    <source>
        <dbReference type="Pfam" id="PF22936"/>
    </source>
</evidence>
<accession>A0A2K3MHE4</accession>
<proteinExistence type="predicted"/>
<reference evidence="3 4" key="2">
    <citation type="journal article" date="2017" name="Front. Plant Sci.">
        <title>Gene Classification and Mining of Molecular Markers Useful in Red Clover (Trifolium pratense) Breeding.</title>
        <authorList>
            <person name="Istvanek J."/>
            <person name="Dluhosova J."/>
            <person name="Dluhos P."/>
            <person name="Patkova L."/>
            <person name="Nedelnik J."/>
            <person name="Repkova J."/>
        </authorList>
    </citation>
    <scope>NUCLEOTIDE SEQUENCE [LARGE SCALE GENOMIC DNA]</scope>
    <source>
        <strain evidence="4">cv. Tatra</strain>
        <tissue evidence="3">Young leaves</tissue>
    </source>
</reference>
<dbReference type="InterPro" id="IPR025724">
    <property type="entry name" value="GAG-pre-integrase_dom"/>
</dbReference>
<organism evidence="3 4">
    <name type="scientific">Trifolium pratense</name>
    <name type="common">Red clover</name>
    <dbReference type="NCBI Taxonomy" id="57577"/>
    <lineage>
        <taxon>Eukaryota</taxon>
        <taxon>Viridiplantae</taxon>
        <taxon>Streptophyta</taxon>
        <taxon>Embryophyta</taxon>
        <taxon>Tracheophyta</taxon>
        <taxon>Spermatophyta</taxon>
        <taxon>Magnoliopsida</taxon>
        <taxon>eudicotyledons</taxon>
        <taxon>Gunneridae</taxon>
        <taxon>Pentapetalae</taxon>
        <taxon>rosids</taxon>
        <taxon>fabids</taxon>
        <taxon>Fabales</taxon>
        <taxon>Fabaceae</taxon>
        <taxon>Papilionoideae</taxon>
        <taxon>50 kb inversion clade</taxon>
        <taxon>NPAAA clade</taxon>
        <taxon>Hologalegina</taxon>
        <taxon>IRL clade</taxon>
        <taxon>Trifolieae</taxon>
        <taxon>Trifolium</taxon>
    </lineage>
</organism>
<feature type="domain" description="Retrovirus-related Pol polyprotein from transposon TNT 1-94-like beta-barrel" evidence="2">
    <location>
        <begin position="28"/>
        <end position="76"/>
    </location>
</feature>
<dbReference type="InterPro" id="IPR054722">
    <property type="entry name" value="PolX-like_BBD"/>
</dbReference>
<evidence type="ECO:0000313" key="3">
    <source>
        <dbReference type="EMBL" id="PNX90191.1"/>
    </source>
</evidence>
<dbReference type="AlphaFoldDB" id="A0A2K3MHE4"/>
<dbReference type="Pfam" id="PF13976">
    <property type="entry name" value="gag_pre-integrs"/>
    <property type="match status" value="1"/>
</dbReference>
<protein>
    <submittedName>
        <fullName evidence="3">Gag-pol polyprotein</fullName>
    </submittedName>
</protein>
<dbReference type="Proteomes" id="UP000236291">
    <property type="component" value="Unassembled WGS sequence"/>
</dbReference>
<evidence type="ECO:0000313" key="4">
    <source>
        <dbReference type="Proteomes" id="UP000236291"/>
    </source>
</evidence>
<feature type="domain" description="GAG-pre-integrase" evidence="1">
    <location>
        <begin position="91"/>
        <end position="148"/>
    </location>
</feature>
<dbReference type="EMBL" id="ASHM01062061">
    <property type="protein sequence ID" value="PNX90191.1"/>
    <property type="molecule type" value="Genomic_DNA"/>
</dbReference>
<feature type="non-terminal residue" evidence="3">
    <location>
        <position position="1"/>
    </location>
</feature>
<evidence type="ECO:0000259" key="1">
    <source>
        <dbReference type="Pfam" id="PF13976"/>
    </source>
</evidence>